<protein>
    <submittedName>
        <fullName evidence="1">Uncharacterized protein</fullName>
    </submittedName>
</protein>
<comment type="caution">
    <text evidence="1">The sequence shown here is derived from an EMBL/GenBank/DDBJ whole genome shotgun (WGS) entry which is preliminary data.</text>
</comment>
<dbReference type="VEuPathDB" id="FungiDB:AJ78_08353"/>
<reference evidence="1 2" key="1">
    <citation type="submission" date="2015-07" db="EMBL/GenBank/DDBJ databases">
        <title>Emmonsia species relationships and genome sequence.</title>
        <authorList>
            <consortium name="The Broad Institute Genomics Platform"/>
            <person name="Cuomo C.A."/>
            <person name="Munoz J.F."/>
            <person name="Imamovic A."/>
            <person name="Priest M.E."/>
            <person name="Young S."/>
            <person name="Clay O.K."/>
            <person name="McEwen J.G."/>
        </authorList>
    </citation>
    <scope>NUCLEOTIDE SEQUENCE [LARGE SCALE GENOMIC DNA]</scope>
    <source>
        <strain evidence="1 2">UAMH 9510</strain>
    </source>
</reference>
<organism evidence="1 2">
    <name type="scientific">Emergomyces pasteurianus Ep9510</name>
    <dbReference type="NCBI Taxonomy" id="1447872"/>
    <lineage>
        <taxon>Eukaryota</taxon>
        <taxon>Fungi</taxon>
        <taxon>Dikarya</taxon>
        <taxon>Ascomycota</taxon>
        <taxon>Pezizomycotina</taxon>
        <taxon>Eurotiomycetes</taxon>
        <taxon>Eurotiomycetidae</taxon>
        <taxon>Onygenales</taxon>
        <taxon>Ajellomycetaceae</taxon>
        <taxon>Emergomyces</taxon>
    </lineage>
</organism>
<accession>A0A1J9Q463</accession>
<feature type="non-terminal residue" evidence="1">
    <location>
        <position position="1"/>
    </location>
</feature>
<keyword evidence="2" id="KW-1185">Reference proteome</keyword>
<proteinExistence type="predicted"/>
<dbReference type="EMBL" id="LGRN01000710">
    <property type="protein sequence ID" value="OJD10716.1"/>
    <property type="molecule type" value="Genomic_DNA"/>
</dbReference>
<gene>
    <name evidence="1" type="ORF">AJ78_08353</name>
</gene>
<sequence>ESLSSVAQARRDVEQNISNLDDLYSALLQTRQDIKQYINTLIKHLQPLSNTEKTDDIQKYL</sequence>
<dbReference type="Proteomes" id="UP000182235">
    <property type="component" value="Unassembled WGS sequence"/>
</dbReference>
<dbReference type="AlphaFoldDB" id="A0A1J9Q463"/>
<evidence type="ECO:0000313" key="1">
    <source>
        <dbReference type="EMBL" id="OJD10716.1"/>
    </source>
</evidence>
<name>A0A1J9Q463_9EURO</name>
<dbReference type="OrthoDB" id="4190090at2759"/>
<evidence type="ECO:0000313" key="2">
    <source>
        <dbReference type="Proteomes" id="UP000182235"/>
    </source>
</evidence>